<dbReference type="SUPFAM" id="SSF109604">
    <property type="entry name" value="HD-domain/PDEase-like"/>
    <property type="match status" value="1"/>
</dbReference>
<protein>
    <submittedName>
        <fullName evidence="1">Transcriptional regulator</fullName>
    </submittedName>
</protein>
<reference evidence="1 2" key="1">
    <citation type="submission" date="2020-05" db="EMBL/GenBank/DDBJ databases">
        <title>Azospirillum oleiclasticum sp. nov, a nitrogen-fixing and heavy crude oil-emulsifying bacterium isolated from the crude oil of Yumen Oilfield.</title>
        <authorList>
            <person name="Wu D."/>
            <person name="Cai M."/>
            <person name="Zhang X."/>
        </authorList>
    </citation>
    <scope>NUCLEOTIDE SEQUENCE [LARGE SCALE GENOMIC DNA]</scope>
    <source>
        <strain evidence="1 2">ROY-1-1-2</strain>
    </source>
</reference>
<proteinExistence type="predicted"/>
<dbReference type="RefSeq" id="WP_180283113.1">
    <property type="nucleotide sequence ID" value="NZ_JABFDB010000011.1"/>
</dbReference>
<evidence type="ECO:0000313" key="2">
    <source>
        <dbReference type="Proteomes" id="UP000584642"/>
    </source>
</evidence>
<dbReference type="Gene3D" id="1.10.3210.10">
    <property type="entry name" value="Hypothetical protein af1432"/>
    <property type="match status" value="1"/>
</dbReference>
<name>A0ABX2TF83_9PROT</name>
<dbReference type="EMBL" id="JABFDB010000011">
    <property type="protein sequence ID" value="NYZ21350.1"/>
    <property type="molecule type" value="Genomic_DNA"/>
</dbReference>
<gene>
    <name evidence="1" type="ORF">HND93_16665</name>
</gene>
<dbReference type="Proteomes" id="UP000584642">
    <property type="component" value="Unassembled WGS sequence"/>
</dbReference>
<sequence>MTRRRAASKRIAHPDQFDLLDYPEATAVLLTYSGRTVDLESPDFTHFDIDDIARPLAYQCRFVGNTQAYYSVAQHCVLASRLAPEGYEYDALMHDSEEAFTGDWPTPWKVRIGRDAIRQAIEPLKSALAKRFGFRHPEPKAVKLSDQRALATELRDLCAPHRVNWRDLPAPATEPIVPLGPEEAMTAFLRRYRELKPG</sequence>
<organism evidence="1 2">
    <name type="scientific">Azospirillum oleiclasticum</name>
    <dbReference type="NCBI Taxonomy" id="2735135"/>
    <lineage>
        <taxon>Bacteria</taxon>
        <taxon>Pseudomonadati</taxon>
        <taxon>Pseudomonadota</taxon>
        <taxon>Alphaproteobacteria</taxon>
        <taxon>Rhodospirillales</taxon>
        <taxon>Azospirillaceae</taxon>
        <taxon>Azospirillum</taxon>
    </lineage>
</organism>
<accession>A0ABX2TF83</accession>
<comment type="caution">
    <text evidence="1">The sequence shown here is derived from an EMBL/GenBank/DDBJ whole genome shotgun (WGS) entry which is preliminary data.</text>
</comment>
<keyword evidence="2" id="KW-1185">Reference proteome</keyword>
<evidence type="ECO:0000313" key="1">
    <source>
        <dbReference type="EMBL" id="NYZ21350.1"/>
    </source>
</evidence>